<dbReference type="EMBL" id="BARS01011079">
    <property type="protein sequence ID" value="GAF99177.1"/>
    <property type="molecule type" value="Genomic_DNA"/>
</dbReference>
<accession>X0UFJ8</accession>
<sequence length="118" mass="13073">MFKIVASLTGGLAFVAVLLFVATTCVDVANSAEPEFTEQELIEFRIQFCQDSVYHHYLSRTGIQLNFDVTNYVDDATPIVGVASSDDERFSGQLHFRCVYGEVEGVDVLTAIEIEVTQ</sequence>
<evidence type="ECO:0000313" key="1">
    <source>
        <dbReference type="EMBL" id="GAF99177.1"/>
    </source>
</evidence>
<name>X0UFJ8_9ZZZZ</name>
<dbReference type="AlphaFoldDB" id="X0UFJ8"/>
<organism evidence="1">
    <name type="scientific">marine sediment metagenome</name>
    <dbReference type="NCBI Taxonomy" id="412755"/>
    <lineage>
        <taxon>unclassified sequences</taxon>
        <taxon>metagenomes</taxon>
        <taxon>ecological metagenomes</taxon>
    </lineage>
</organism>
<protein>
    <submittedName>
        <fullName evidence="1">Uncharacterized protein</fullName>
    </submittedName>
</protein>
<proteinExistence type="predicted"/>
<reference evidence="1" key="1">
    <citation type="journal article" date="2014" name="Front. Microbiol.">
        <title>High frequency of phylogenetically diverse reductive dehalogenase-homologous genes in deep subseafloor sedimentary metagenomes.</title>
        <authorList>
            <person name="Kawai M."/>
            <person name="Futagami T."/>
            <person name="Toyoda A."/>
            <person name="Takaki Y."/>
            <person name="Nishi S."/>
            <person name="Hori S."/>
            <person name="Arai W."/>
            <person name="Tsubouchi T."/>
            <person name="Morono Y."/>
            <person name="Uchiyama I."/>
            <person name="Ito T."/>
            <person name="Fujiyama A."/>
            <person name="Inagaki F."/>
            <person name="Takami H."/>
        </authorList>
    </citation>
    <scope>NUCLEOTIDE SEQUENCE</scope>
    <source>
        <strain evidence="1">Expedition CK06-06</strain>
    </source>
</reference>
<comment type="caution">
    <text evidence="1">The sequence shown here is derived from an EMBL/GenBank/DDBJ whole genome shotgun (WGS) entry which is preliminary data.</text>
</comment>
<gene>
    <name evidence="1" type="ORF">S01H1_20289</name>
</gene>